<evidence type="ECO:0000313" key="9">
    <source>
        <dbReference type="Proteomes" id="UP001279860"/>
    </source>
</evidence>
<dbReference type="EMBL" id="JAWRCP010000001">
    <property type="protein sequence ID" value="MDW6093566.1"/>
    <property type="molecule type" value="Genomic_DNA"/>
</dbReference>
<dbReference type="InterPro" id="IPR001492">
    <property type="entry name" value="Flagellin"/>
</dbReference>
<feature type="domain" description="Flagellin C-terminal" evidence="7">
    <location>
        <begin position="292"/>
        <end position="376"/>
    </location>
</feature>
<evidence type="ECO:0000313" key="8">
    <source>
        <dbReference type="EMBL" id="MDW6093566.1"/>
    </source>
</evidence>
<accession>A0ABU4IVY8</accession>
<dbReference type="Pfam" id="PF00669">
    <property type="entry name" value="Flagellin_N"/>
    <property type="match status" value="1"/>
</dbReference>
<dbReference type="Proteomes" id="UP001279860">
    <property type="component" value="Unassembled WGS sequence"/>
</dbReference>
<feature type="domain" description="Flagellin N-terminal" evidence="6">
    <location>
        <begin position="5"/>
        <end position="142"/>
    </location>
</feature>
<dbReference type="NCBIfam" id="NF006466">
    <property type="entry name" value="PRK08869.1-1"/>
    <property type="match status" value="1"/>
</dbReference>
<evidence type="ECO:0000259" key="7">
    <source>
        <dbReference type="Pfam" id="PF00700"/>
    </source>
</evidence>
<dbReference type="Pfam" id="PF07196">
    <property type="entry name" value="Flagellin_IN"/>
    <property type="match status" value="1"/>
</dbReference>
<sequence length="377" mass="39736">MAVNVNTNVSAMTAQRYLNSATKSMNSSMERLSSGYRINSAKDDSAGLQISNRLSVQSRGLGVAVRNANDGISIAQTAEGAMNETTSILQRMRDLSLQSSNGSNSKSDRVAIQEEITALNDELNRVAETTSFGGNKLLNGTFDTKSFQIGSDSGEAVMLHLKDMRSDNSQMGGMSYIAENGKGKDWQVQSGANDLSITVNDKLNGEQTININAKAGDDIEELATYINGQTDMVKASVDDEGKLQLFTDNNKVDGAVSFGGSLAGELGIGEGKATTVSNIDVTSVGGAQQSVAVVDAALKYVDSHRAELGAFQNRFGHAISNLDNINENVNASKSRIKDTDFAKETTALTKSQILSQASSSVLAQAKQAPSAALGLLG</sequence>
<dbReference type="Gene3D" id="2.60.40.4390">
    <property type="match status" value="1"/>
</dbReference>
<evidence type="ECO:0000259" key="6">
    <source>
        <dbReference type="Pfam" id="PF00669"/>
    </source>
</evidence>
<keyword evidence="8" id="KW-0966">Cell projection</keyword>
<comment type="subcellular location">
    <subcellularLocation>
        <location evidence="5">Secreted</location>
    </subcellularLocation>
    <subcellularLocation>
        <location evidence="5">Bacterial flagellum</location>
    </subcellularLocation>
</comment>
<reference evidence="8 9" key="1">
    <citation type="submission" date="2023-11" db="EMBL/GenBank/DDBJ databases">
        <title>Plant-associative lifestyle of Vibrio porteresiae and its evolutionary dynamics.</title>
        <authorList>
            <person name="Rameshkumar N."/>
            <person name="Kirti K."/>
        </authorList>
    </citation>
    <scope>NUCLEOTIDE SEQUENCE [LARGE SCALE GENOMIC DNA]</scope>
    <source>
        <strain evidence="8 9">MSSRF7</strain>
    </source>
</reference>
<keyword evidence="2 5" id="KW-0964">Secreted</keyword>
<dbReference type="Gene3D" id="6.10.10.10">
    <property type="entry name" value="Flagellar export chaperone, C-terminal domain"/>
    <property type="match status" value="1"/>
</dbReference>
<evidence type="ECO:0000256" key="5">
    <source>
        <dbReference type="RuleBase" id="RU362073"/>
    </source>
</evidence>
<keyword evidence="4 5" id="KW-0975">Bacterial flagellum</keyword>
<dbReference type="InterPro" id="IPR042187">
    <property type="entry name" value="Flagellin_C_sub2"/>
</dbReference>
<evidence type="ECO:0000256" key="3">
    <source>
        <dbReference type="ARBA" id="ARBA00023054"/>
    </source>
</evidence>
<evidence type="ECO:0000256" key="1">
    <source>
        <dbReference type="ARBA" id="ARBA00005709"/>
    </source>
</evidence>
<dbReference type="InterPro" id="IPR010810">
    <property type="entry name" value="Flagellin_hook_IN_motif"/>
</dbReference>
<dbReference type="Gene3D" id="1.20.1330.10">
    <property type="entry name" value="f41 fragment of flagellin, N-terminal domain"/>
    <property type="match status" value="1"/>
</dbReference>
<comment type="similarity">
    <text evidence="1 5">Belongs to the bacterial flagellin family.</text>
</comment>
<keyword evidence="3" id="KW-0175">Coiled coil</keyword>
<comment type="caution">
    <text evidence="8">The sequence shown here is derived from an EMBL/GenBank/DDBJ whole genome shotgun (WGS) entry which is preliminary data.</text>
</comment>
<keyword evidence="9" id="KW-1185">Reference proteome</keyword>
<dbReference type="NCBIfam" id="NF006468">
    <property type="entry name" value="PRK08869.1-3"/>
    <property type="match status" value="1"/>
</dbReference>
<organism evidence="8 9">
    <name type="scientific">Vibrio rhizosphaerae</name>
    <dbReference type="NCBI Taxonomy" id="398736"/>
    <lineage>
        <taxon>Bacteria</taxon>
        <taxon>Pseudomonadati</taxon>
        <taxon>Pseudomonadota</taxon>
        <taxon>Gammaproteobacteria</taxon>
        <taxon>Vibrionales</taxon>
        <taxon>Vibrionaceae</taxon>
        <taxon>Vibrio</taxon>
    </lineage>
</organism>
<dbReference type="PANTHER" id="PTHR42792:SF2">
    <property type="entry name" value="FLAGELLIN"/>
    <property type="match status" value="1"/>
</dbReference>
<evidence type="ECO:0000256" key="4">
    <source>
        <dbReference type="ARBA" id="ARBA00023143"/>
    </source>
</evidence>
<keyword evidence="8" id="KW-0969">Cilium</keyword>
<gene>
    <name evidence="8" type="ORF">SBX64_13560</name>
</gene>
<dbReference type="Gene3D" id="6.10.280.190">
    <property type="match status" value="1"/>
</dbReference>
<keyword evidence="8" id="KW-0282">Flagellum</keyword>
<evidence type="ECO:0000256" key="2">
    <source>
        <dbReference type="ARBA" id="ARBA00022525"/>
    </source>
</evidence>
<protein>
    <recommendedName>
        <fullName evidence="5">Flagellin</fullName>
    </recommendedName>
</protein>
<dbReference type="InterPro" id="IPR001029">
    <property type="entry name" value="Flagellin_N"/>
</dbReference>
<comment type="function">
    <text evidence="5">Flagellin is the subunit protein which polymerizes to form the filaments of bacterial flagella.</text>
</comment>
<dbReference type="PANTHER" id="PTHR42792">
    <property type="entry name" value="FLAGELLIN"/>
    <property type="match status" value="1"/>
</dbReference>
<proteinExistence type="inferred from homology"/>
<dbReference type="SUPFAM" id="SSF64518">
    <property type="entry name" value="Phase 1 flagellin"/>
    <property type="match status" value="1"/>
</dbReference>
<dbReference type="Pfam" id="PF00700">
    <property type="entry name" value="Flagellin_C"/>
    <property type="match status" value="1"/>
</dbReference>
<name>A0ABU4IVY8_9VIBR</name>
<dbReference type="InterPro" id="IPR046358">
    <property type="entry name" value="Flagellin_C"/>
</dbReference>
<dbReference type="PRINTS" id="PR00207">
    <property type="entry name" value="FLAGELLIN"/>
</dbReference>
<dbReference type="RefSeq" id="WP_038183609.1">
    <property type="nucleotide sequence ID" value="NZ_AP024903.1"/>
</dbReference>